<keyword evidence="12" id="KW-1185">Reference proteome</keyword>
<evidence type="ECO:0000256" key="6">
    <source>
        <dbReference type="ARBA" id="ARBA00023163"/>
    </source>
</evidence>
<comment type="similarity">
    <text evidence="2 9">Belongs to the Mediator complex subunit 10 family.</text>
</comment>
<feature type="region of interest" description="Disordered" evidence="10">
    <location>
        <begin position="138"/>
        <end position="172"/>
    </location>
</feature>
<proteinExistence type="inferred from homology"/>
<comment type="function">
    <text evidence="9">Component of the Mediator complex, a coactivator involved in the regulated transcription of nearly all RNA polymerase II-dependent genes. Mediator functions as a bridge to convey information from gene-specific regulatory proteins to the basal RNA polymerase II transcription machinery. Mediator is recruited to promoters by direct interactions with regulatory proteins and serves as a scaffold for the assembly of a functional preinitiation complex with RNA polymerase II and the general transcription factors.</text>
</comment>
<dbReference type="PANTHER" id="PTHR13345">
    <property type="entry name" value="MEDIATOR OF RNA POLYMERASE II TRANSCRIPTION SUBUNIT 10"/>
    <property type="match status" value="1"/>
</dbReference>
<evidence type="ECO:0000256" key="3">
    <source>
        <dbReference type="ARBA" id="ARBA00019617"/>
    </source>
</evidence>
<comment type="subunit">
    <text evidence="9">Component of the Mediator complex.</text>
</comment>
<evidence type="ECO:0000256" key="9">
    <source>
        <dbReference type="RuleBase" id="RU364146"/>
    </source>
</evidence>
<evidence type="ECO:0000256" key="10">
    <source>
        <dbReference type="SAM" id="MobiDB-lite"/>
    </source>
</evidence>
<keyword evidence="5 9" id="KW-0010">Activator</keyword>
<evidence type="ECO:0000256" key="4">
    <source>
        <dbReference type="ARBA" id="ARBA00023015"/>
    </source>
</evidence>
<comment type="subcellular location">
    <subcellularLocation>
        <location evidence="1 9">Nucleus</location>
    </subcellularLocation>
</comment>
<keyword evidence="6 9" id="KW-0804">Transcription</keyword>
<keyword evidence="4 9" id="KW-0805">Transcription regulation</keyword>
<evidence type="ECO:0000256" key="7">
    <source>
        <dbReference type="ARBA" id="ARBA00023242"/>
    </source>
</evidence>
<dbReference type="PANTHER" id="PTHR13345:SF13">
    <property type="entry name" value="MEDIATOR OF RNA POLYMERASE II TRANSCRIPTION SUBUNIT 10"/>
    <property type="match status" value="1"/>
</dbReference>
<evidence type="ECO:0000256" key="2">
    <source>
        <dbReference type="ARBA" id="ARBA00005389"/>
    </source>
</evidence>
<evidence type="ECO:0000256" key="1">
    <source>
        <dbReference type="ARBA" id="ARBA00004123"/>
    </source>
</evidence>
<keyword evidence="7 9" id="KW-0539">Nucleus</keyword>
<reference evidence="11 12" key="1">
    <citation type="submission" date="2024-03" db="EMBL/GenBank/DDBJ databases">
        <title>Genome-scale model development and genomic sequencing of the oleaginous clade Lipomyces.</title>
        <authorList>
            <consortium name="Lawrence Berkeley National Laboratory"/>
            <person name="Czajka J.J."/>
            <person name="Han Y."/>
            <person name="Kim J."/>
            <person name="Mondo S.J."/>
            <person name="Hofstad B.A."/>
            <person name="Robles A."/>
            <person name="Haridas S."/>
            <person name="Riley R."/>
            <person name="LaButti K."/>
            <person name="Pangilinan J."/>
            <person name="Andreopoulos W."/>
            <person name="Lipzen A."/>
            <person name="Yan J."/>
            <person name="Wang M."/>
            <person name="Ng V."/>
            <person name="Grigoriev I.V."/>
            <person name="Spatafora J.W."/>
            <person name="Magnuson J.K."/>
            <person name="Baker S.E."/>
            <person name="Pomraning K.R."/>
        </authorList>
    </citation>
    <scope>NUCLEOTIDE SEQUENCE [LARGE SCALE GENOMIC DNA]</scope>
    <source>
        <strain evidence="11 12">Phaff 52-87</strain>
    </source>
</reference>
<organism evidence="11 12">
    <name type="scientific">Myxozyma melibiosi</name>
    <dbReference type="NCBI Taxonomy" id="54550"/>
    <lineage>
        <taxon>Eukaryota</taxon>
        <taxon>Fungi</taxon>
        <taxon>Dikarya</taxon>
        <taxon>Ascomycota</taxon>
        <taxon>Saccharomycotina</taxon>
        <taxon>Lipomycetes</taxon>
        <taxon>Lipomycetales</taxon>
        <taxon>Lipomycetaceae</taxon>
        <taxon>Myxozyma</taxon>
    </lineage>
</organism>
<dbReference type="InterPro" id="IPR019145">
    <property type="entry name" value="Mediator_Med10"/>
</dbReference>
<dbReference type="Pfam" id="PF09748">
    <property type="entry name" value="Med10"/>
    <property type="match status" value="1"/>
</dbReference>
<evidence type="ECO:0000256" key="5">
    <source>
        <dbReference type="ARBA" id="ARBA00023159"/>
    </source>
</evidence>
<gene>
    <name evidence="9" type="primary">MED10</name>
    <name evidence="11" type="ORF">BZA70DRAFT_275194</name>
</gene>
<sequence>MSAVDLVTTPELQELEDRLRQIIETILELAIGIYDYESVSHSKDAVIARVNLLTAQLSTLDEASKRTISDVLVPREIIQYIEDGRNPRVYTREFVELLVKQNQFVNGKMHAMRDFRDELAEQIKQTYPELSKEVDLTLQNTGPSFPKAPTSPTEAGANPESAAANGTDGPKT</sequence>
<protein>
    <recommendedName>
        <fullName evidence="3 9">Mediator of RNA polymerase II transcription subunit 10</fullName>
    </recommendedName>
    <alternativeName>
        <fullName evidence="8 9">Mediator complex subunit 10</fullName>
    </alternativeName>
</protein>
<evidence type="ECO:0000313" key="12">
    <source>
        <dbReference type="Proteomes" id="UP001498771"/>
    </source>
</evidence>
<evidence type="ECO:0000256" key="8">
    <source>
        <dbReference type="ARBA" id="ARBA00032004"/>
    </source>
</evidence>
<evidence type="ECO:0000313" key="11">
    <source>
        <dbReference type="EMBL" id="KAK7206847.1"/>
    </source>
</evidence>
<name>A0ABR1FAQ6_9ASCO</name>
<accession>A0ABR1FAQ6</accession>
<dbReference type="Proteomes" id="UP001498771">
    <property type="component" value="Unassembled WGS sequence"/>
</dbReference>
<dbReference type="EMBL" id="JBBJBU010000002">
    <property type="protein sequence ID" value="KAK7206847.1"/>
    <property type="molecule type" value="Genomic_DNA"/>
</dbReference>
<comment type="caution">
    <text evidence="11">The sequence shown here is derived from an EMBL/GenBank/DDBJ whole genome shotgun (WGS) entry which is preliminary data.</text>
</comment>
<dbReference type="RefSeq" id="XP_064769880.1">
    <property type="nucleotide sequence ID" value="XM_064912112.1"/>
</dbReference>
<dbReference type="GeneID" id="90037624"/>